<organism evidence="1">
    <name type="scientific">Salinispirillum sp. LH 10-3-1</name>
    <dbReference type="NCBI Taxonomy" id="2952525"/>
    <lineage>
        <taxon>Bacteria</taxon>
        <taxon>Pseudomonadati</taxon>
        <taxon>Pseudomonadota</taxon>
        <taxon>Gammaproteobacteria</taxon>
        <taxon>Oceanospirillales</taxon>
        <taxon>Saccharospirillaceae</taxon>
        <taxon>Salinispirillum</taxon>
    </lineage>
</organism>
<dbReference type="EMBL" id="CP101717">
    <property type="protein sequence ID" value="WLD56782.1"/>
    <property type="molecule type" value="Genomic_DNA"/>
</dbReference>
<accession>A0AB38YBT1</accession>
<protein>
    <recommendedName>
        <fullName evidence="2">DUF1778 domain-containing protein</fullName>
    </recommendedName>
</protein>
<name>A0AB38YBT1_9GAMM</name>
<gene>
    <name evidence="1" type="ORF">NFC81_08560</name>
</gene>
<dbReference type="RefSeq" id="WP_304994066.1">
    <property type="nucleotide sequence ID" value="NZ_CP101717.1"/>
</dbReference>
<evidence type="ECO:0000313" key="1">
    <source>
        <dbReference type="EMBL" id="WLD56782.1"/>
    </source>
</evidence>
<sequence>MANNDTPLAVSPEAAARALGNEARELRASLASTFLISAAIAEEMREIRQALPVLPTKPKENP</sequence>
<dbReference type="AlphaFoldDB" id="A0AB38YBT1"/>
<proteinExistence type="predicted"/>
<reference evidence="1" key="1">
    <citation type="submission" date="2022-07" db="EMBL/GenBank/DDBJ databases">
        <title>Complete genome sequence of Salinispirillum sp. LH10-3-1 capable of multiple carbohydrate inversion isolated from a soda lake.</title>
        <authorList>
            <person name="Liu J."/>
            <person name="Zhai Y."/>
            <person name="Zhang H."/>
            <person name="Yang H."/>
            <person name="Qu J."/>
            <person name="Li J."/>
        </authorList>
    </citation>
    <scope>NUCLEOTIDE SEQUENCE</scope>
    <source>
        <strain evidence="1">LH 10-3-1</strain>
    </source>
</reference>
<evidence type="ECO:0008006" key="2">
    <source>
        <dbReference type="Google" id="ProtNLM"/>
    </source>
</evidence>